<dbReference type="Pfam" id="PF07911">
    <property type="entry name" value="DUF1677"/>
    <property type="match status" value="1"/>
</dbReference>
<dbReference type="OrthoDB" id="1911663at2759"/>
<reference evidence="3" key="1">
    <citation type="journal article" date="2019" name="Curr. Biol.">
        <title>Genome Sequence of Striga asiatica Provides Insight into the Evolution of Plant Parasitism.</title>
        <authorList>
            <person name="Yoshida S."/>
            <person name="Kim S."/>
            <person name="Wafula E.K."/>
            <person name="Tanskanen J."/>
            <person name="Kim Y.M."/>
            <person name="Honaas L."/>
            <person name="Yang Z."/>
            <person name="Spallek T."/>
            <person name="Conn C.E."/>
            <person name="Ichihashi Y."/>
            <person name="Cheong K."/>
            <person name="Cui S."/>
            <person name="Der J.P."/>
            <person name="Gundlach H."/>
            <person name="Jiao Y."/>
            <person name="Hori C."/>
            <person name="Ishida J.K."/>
            <person name="Kasahara H."/>
            <person name="Kiba T."/>
            <person name="Kim M.S."/>
            <person name="Koo N."/>
            <person name="Laohavisit A."/>
            <person name="Lee Y.H."/>
            <person name="Lumba S."/>
            <person name="McCourt P."/>
            <person name="Mortimer J.C."/>
            <person name="Mutuku J.M."/>
            <person name="Nomura T."/>
            <person name="Sasaki-Sekimoto Y."/>
            <person name="Seto Y."/>
            <person name="Wang Y."/>
            <person name="Wakatake T."/>
            <person name="Sakakibara H."/>
            <person name="Demura T."/>
            <person name="Yamaguchi S."/>
            <person name="Yoneyama K."/>
            <person name="Manabe R.I."/>
            <person name="Nelson D.C."/>
            <person name="Schulman A.H."/>
            <person name="Timko M.P."/>
            <person name="dePamphilis C.W."/>
            <person name="Choi D."/>
            <person name="Shirasu K."/>
        </authorList>
    </citation>
    <scope>NUCLEOTIDE SEQUENCE [LARGE SCALE GENOMIC DNA]</scope>
    <source>
        <strain evidence="3">cv. UVA1</strain>
    </source>
</reference>
<dbReference type="EMBL" id="BKCP01004961">
    <property type="protein sequence ID" value="GER35361.1"/>
    <property type="molecule type" value="Genomic_DNA"/>
</dbReference>
<name>A0A5A7PRW4_STRAF</name>
<sequence length="146" mass="16571">MKYPKDFEDSSVTKQTPVKIPFMEAAPKMKGNDVVSVKCECCCLTEECTEEYARRVRDRYSGRWICGLCAEAVKDEMVRSEKGIEAEEALNQHMSFCRKFRARSPPENPTEDLIAAVKQLVLKRLDSPRPSPEGKPVMESGCFETN</sequence>
<accession>A0A5A7PRW4</accession>
<dbReference type="Proteomes" id="UP000325081">
    <property type="component" value="Unassembled WGS sequence"/>
</dbReference>
<comment type="caution">
    <text evidence="2">The sequence shown here is derived from an EMBL/GenBank/DDBJ whole genome shotgun (WGS) entry which is preliminary data.</text>
</comment>
<dbReference type="InterPro" id="IPR012876">
    <property type="entry name" value="DUF1677_pln"/>
</dbReference>
<evidence type="ECO:0000256" key="1">
    <source>
        <dbReference type="SAM" id="MobiDB-lite"/>
    </source>
</evidence>
<gene>
    <name evidence="2" type="ORF">STAS_11624</name>
</gene>
<protein>
    <recommendedName>
        <fullName evidence="4">DUF1677 family protein</fullName>
    </recommendedName>
</protein>
<dbReference type="AlphaFoldDB" id="A0A5A7PRW4"/>
<keyword evidence="3" id="KW-1185">Reference proteome</keyword>
<feature type="region of interest" description="Disordered" evidence="1">
    <location>
        <begin position="125"/>
        <end position="146"/>
    </location>
</feature>
<evidence type="ECO:0008006" key="4">
    <source>
        <dbReference type="Google" id="ProtNLM"/>
    </source>
</evidence>
<proteinExistence type="predicted"/>
<dbReference type="PANTHER" id="PTHR33108">
    <property type="entry name" value="OS01G0745000 PROTEIN"/>
    <property type="match status" value="1"/>
</dbReference>
<evidence type="ECO:0000313" key="2">
    <source>
        <dbReference type="EMBL" id="GER35361.1"/>
    </source>
</evidence>
<dbReference type="PANTHER" id="PTHR33108:SF76">
    <property type="entry name" value="OS06G0199402 PROTEIN"/>
    <property type="match status" value="1"/>
</dbReference>
<organism evidence="2 3">
    <name type="scientific">Striga asiatica</name>
    <name type="common">Asiatic witchweed</name>
    <name type="synonym">Buchnera asiatica</name>
    <dbReference type="NCBI Taxonomy" id="4170"/>
    <lineage>
        <taxon>Eukaryota</taxon>
        <taxon>Viridiplantae</taxon>
        <taxon>Streptophyta</taxon>
        <taxon>Embryophyta</taxon>
        <taxon>Tracheophyta</taxon>
        <taxon>Spermatophyta</taxon>
        <taxon>Magnoliopsida</taxon>
        <taxon>eudicotyledons</taxon>
        <taxon>Gunneridae</taxon>
        <taxon>Pentapetalae</taxon>
        <taxon>asterids</taxon>
        <taxon>lamiids</taxon>
        <taxon>Lamiales</taxon>
        <taxon>Orobanchaceae</taxon>
        <taxon>Buchnereae</taxon>
        <taxon>Striga</taxon>
    </lineage>
</organism>
<evidence type="ECO:0000313" key="3">
    <source>
        <dbReference type="Proteomes" id="UP000325081"/>
    </source>
</evidence>